<keyword evidence="4" id="KW-0548">Nucleotidyltransferase</keyword>
<feature type="domain" description="Reverse transcriptase Ty1/copia-type" evidence="2">
    <location>
        <begin position="105"/>
        <end position="201"/>
    </location>
</feature>
<dbReference type="Pfam" id="PF07727">
    <property type="entry name" value="RVT_2"/>
    <property type="match status" value="2"/>
</dbReference>
<keyword evidence="4" id="KW-0808">Transferase</keyword>
<feature type="region of interest" description="Disordered" evidence="1">
    <location>
        <begin position="48"/>
        <end position="67"/>
    </location>
</feature>
<proteinExistence type="predicted"/>
<accession>A0A6L2L121</accession>
<feature type="compositionally biased region" description="Low complexity" evidence="1">
    <location>
        <begin position="1429"/>
        <end position="1446"/>
    </location>
</feature>
<protein>
    <submittedName>
        <fullName evidence="4">Ribonuclease H-like domain, reverse transcriptase, RNA-dependent DNA polymerase</fullName>
    </submittedName>
</protein>
<feature type="compositionally biased region" description="Basic and acidic residues" evidence="1">
    <location>
        <begin position="54"/>
        <end position="67"/>
    </location>
</feature>
<feature type="compositionally biased region" description="Basic residues" evidence="1">
    <location>
        <begin position="1134"/>
        <end position="1144"/>
    </location>
</feature>
<feature type="region of interest" description="Disordered" evidence="1">
    <location>
        <begin position="456"/>
        <end position="494"/>
    </location>
</feature>
<feature type="region of interest" description="Disordered" evidence="1">
    <location>
        <begin position="736"/>
        <end position="760"/>
    </location>
</feature>
<dbReference type="EMBL" id="BKCJ010003262">
    <property type="protein sequence ID" value="GEU54005.1"/>
    <property type="molecule type" value="Genomic_DNA"/>
</dbReference>
<name>A0A6L2L121_TANCI</name>
<reference evidence="4" key="1">
    <citation type="journal article" date="2019" name="Sci. Rep.">
        <title>Draft genome of Tanacetum cinerariifolium, the natural source of mosquito coil.</title>
        <authorList>
            <person name="Yamashiro T."/>
            <person name="Shiraishi A."/>
            <person name="Satake H."/>
            <person name="Nakayama K."/>
        </authorList>
    </citation>
    <scope>NUCLEOTIDE SEQUENCE</scope>
</reference>
<evidence type="ECO:0000259" key="3">
    <source>
        <dbReference type="Pfam" id="PF25597"/>
    </source>
</evidence>
<dbReference type="Pfam" id="PF25597">
    <property type="entry name" value="SH3_retrovirus"/>
    <property type="match status" value="1"/>
</dbReference>
<feature type="region of interest" description="Disordered" evidence="1">
    <location>
        <begin position="1123"/>
        <end position="1161"/>
    </location>
</feature>
<evidence type="ECO:0000313" key="4">
    <source>
        <dbReference type="EMBL" id="GEU54005.1"/>
    </source>
</evidence>
<comment type="caution">
    <text evidence="4">The sequence shown here is derived from an EMBL/GenBank/DDBJ whole genome shotgun (WGS) entry which is preliminary data.</text>
</comment>
<keyword evidence="4" id="KW-0695">RNA-directed DNA polymerase</keyword>
<feature type="domain" description="Retroviral polymerase SH3-like" evidence="3">
    <location>
        <begin position="1283"/>
        <end position="1335"/>
    </location>
</feature>
<feature type="domain" description="Reverse transcriptase Ty1/copia-type" evidence="2">
    <location>
        <begin position="1479"/>
        <end position="1586"/>
    </location>
</feature>
<dbReference type="InterPro" id="IPR012337">
    <property type="entry name" value="RNaseH-like_sf"/>
</dbReference>
<feature type="compositionally biased region" description="Basic and acidic residues" evidence="1">
    <location>
        <begin position="266"/>
        <end position="278"/>
    </location>
</feature>
<gene>
    <name evidence="4" type="ORF">Tci_025983</name>
</gene>
<feature type="compositionally biased region" description="Low complexity" evidence="1">
    <location>
        <begin position="736"/>
        <end position="746"/>
    </location>
</feature>
<dbReference type="InterPro" id="IPR013103">
    <property type="entry name" value="RVT_2"/>
</dbReference>
<dbReference type="SUPFAM" id="SSF53098">
    <property type="entry name" value="Ribonuclease H-like"/>
    <property type="match status" value="1"/>
</dbReference>
<evidence type="ECO:0000256" key="1">
    <source>
        <dbReference type="SAM" id="MobiDB-lite"/>
    </source>
</evidence>
<evidence type="ECO:0000259" key="2">
    <source>
        <dbReference type="Pfam" id="PF07727"/>
    </source>
</evidence>
<dbReference type="InterPro" id="IPR057670">
    <property type="entry name" value="SH3_retrovirus"/>
</dbReference>
<feature type="region of interest" description="Disordered" evidence="1">
    <location>
        <begin position="266"/>
        <end position="291"/>
    </location>
</feature>
<sequence>MKPFGCLVTILNTRDNLGKFEGKVDEGYFVRYSVDSIVDAGKKALEVDESEASDNGRKNDQVSRSEVEDNTDIFGNAYDDEVLEEEVDINNVDSSYTIPEATKGQIDKTLFIKRQKDDILLVQVYVDDIIFGSKTKELSTEFEKLMHDKFQMSSMGELSFFSRLQFKQKSNRIFISQDKYVAEVLNKFDFVNVKTASTPIESNKPLFKDEEDEDVDVHLYRSMIGSLMYLTASRPDITFPLCACVRLMIAKDGRCFVDTSKVTPDETVHKERRDKMERAATTTSSLEAEQSEMVRKRIERINELKNKKRDVGLKNRQSVMIQALVDKMKRIITEDSIRSDLRFDDAEGTVCLLNEAIFEGLARMGAKTTAWNEFSNTMASAIICLDNNQKFNFSKYIFDNMVKSLEGGVKFYLFPRFLQVFLDKQVKGMVRHKEMYIISSHTKKIFANMRRIGAGFSGPRRKQRKEIEVSHDESEDEDHVPTPSSDPLPSGEDSSILNEMMKHKKAVQKIAKHLESDISKKQKVDENPEPVIDDSKELKKCMEIVPDDGYKVLIEATPISSRSPTIIDYKIHKEGKKNYFQIIRADGSGLSQVFEDFSQGFWEPNLRPFFFMNKGETIHDYYVWFSKLINDMQNIKMTMSKMQLNSKFVNNTLSEWGRFVTTVKLNRGFRDSNYDQLYAYLKQHKAHANENKMMLDGFTQHTVVPLTLISNVSHQQNQGTIQDGRVVVQNVQGRLNRGQGNNARGTGTAGYGGAQNKVGNSTPSQVRQIKCYNCNDPVYDEADPSYDSDILPECISMNAHTKVVDASLTAKLAIYKEQVKLYERRAKFGLSEREQKIEEQLRIVNTDRNIKEENLKKELHSVKIQLNSTINHNKSMVEEVTSLKKDFKQKENKYLEEFRHESFKRKVDDRLFKQDQSLQTAHMLCKPKPHYNEQRKIAIGYKNPLYLSKAKQVQPTLYSDQTTALLTENKNLQAQINEKVNCVTKDYVTSKVLTPGMYDINVAPLPFHYRNNRKVHLDYLKHLKESVATLCEIMKEARAIRPLDRSLASACHYTKHSQDLLEYTVDTCPKELNKQDNNHASTPLTRNKQVTFKDQCVTSNNNTHKHVEQLNIQKTNFHVIPSTGVNSCTDASRRKPRSNTKKNKILSAKSVNKKKVEEHPRTISCSKHMTRDRSRLRNFMKKFIGTVRFRNDHFGASMGYEDYDSDLKVSFRKHSCYVRDTDGVELVNGSHVPRTPQQNGVVERQNRTLVKAARTMLIFSKALMFLWAKAPDLTFHYVFSVLYYPTNDSEDLGKLQLTADIGILAVYAPSWKGYRIYNKRTRHIIKTIHVQFDELTELMALVQIGTGPAPTFLMPRQISLGLVPNSVPTALYVLLTNKELEILFQPMFNEYLEPPRVERPVSPATAVPVLVISAGTPLSTTIDQDKPSPTHSPSSSALQSPCSHHSITAGSTSIEENPLAFVDNDPFVNVFAPEPSFEASTSEDWIYKIKLDEYGDVLKNKARLVAKGCRQEEGINFKESFAPVACIEAIKIFIINATSKNMTIYQMDVKTAFLNGKLKEEVYISQPEGFVDPDHPTHVYRLKKAIEQANIFFLFKHMSMISSLPRPTLKHVVEKGVVELYFVTMDYQLADIFTKALPRERFEFLLSRLGMKSMTLETLKYLQEGEEE</sequence>
<dbReference type="GO" id="GO:0003964">
    <property type="term" value="F:RNA-directed DNA polymerase activity"/>
    <property type="evidence" value="ECO:0007669"/>
    <property type="project" value="UniProtKB-KW"/>
</dbReference>
<feature type="region of interest" description="Disordered" evidence="1">
    <location>
        <begin position="1420"/>
        <end position="1449"/>
    </location>
</feature>
<organism evidence="4">
    <name type="scientific">Tanacetum cinerariifolium</name>
    <name type="common">Dalmatian daisy</name>
    <name type="synonym">Chrysanthemum cinerariifolium</name>
    <dbReference type="NCBI Taxonomy" id="118510"/>
    <lineage>
        <taxon>Eukaryota</taxon>
        <taxon>Viridiplantae</taxon>
        <taxon>Streptophyta</taxon>
        <taxon>Embryophyta</taxon>
        <taxon>Tracheophyta</taxon>
        <taxon>Spermatophyta</taxon>
        <taxon>Magnoliopsida</taxon>
        <taxon>eudicotyledons</taxon>
        <taxon>Gunneridae</taxon>
        <taxon>Pentapetalae</taxon>
        <taxon>asterids</taxon>
        <taxon>campanulids</taxon>
        <taxon>Asterales</taxon>
        <taxon>Asteraceae</taxon>
        <taxon>Asteroideae</taxon>
        <taxon>Anthemideae</taxon>
        <taxon>Anthemidinae</taxon>
        <taxon>Tanacetum</taxon>
    </lineage>
</organism>
<feature type="compositionally biased region" description="Polar residues" evidence="1">
    <location>
        <begin position="482"/>
        <end position="494"/>
    </location>
</feature>